<proteinExistence type="predicted"/>
<dbReference type="Proteomes" id="UP000295163">
    <property type="component" value="Unassembled WGS sequence"/>
</dbReference>
<evidence type="ECO:0000313" key="2">
    <source>
        <dbReference type="EMBL" id="TDL38577.1"/>
    </source>
</evidence>
<dbReference type="RefSeq" id="WP_133411540.1">
    <property type="nucleotide sequence ID" value="NZ_SMZT01000010.1"/>
</dbReference>
<keyword evidence="1" id="KW-1133">Transmembrane helix</keyword>
<feature type="transmembrane region" description="Helical" evidence="1">
    <location>
        <begin position="49"/>
        <end position="69"/>
    </location>
</feature>
<keyword evidence="1" id="KW-0472">Membrane</keyword>
<feature type="transmembrane region" description="Helical" evidence="1">
    <location>
        <begin position="127"/>
        <end position="146"/>
    </location>
</feature>
<gene>
    <name evidence="2" type="ORF">E2R59_16855</name>
</gene>
<sequence>MRFKTKAEGLSGGHVFLLWLAGFFVWAYTADWVEARLIEFVDWLVSIGGYGLSNAVFAALVGAGCFAGLEITRRRLHRVEVDGDPEPINPPYDYETTARPSVWLGWTAGVVCWIAGFVILAAGYPQVFVIGPVIGTTAVLAGRMEFAHARAMDARRGMPPAVAGPG</sequence>
<accession>A0A4R5Y4P3</accession>
<feature type="transmembrane region" description="Helical" evidence="1">
    <location>
        <begin position="12"/>
        <end position="29"/>
    </location>
</feature>
<name>A0A4R5Y4P3_KOCRO</name>
<evidence type="ECO:0000313" key="3">
    <source>
        <dbReference type="Proteomes" id="UP000295163"/>
    </source>
</evidence>
<dbReference type="GeneID" id="64349091"/>
<evidence type="ECO:0000256" key="1">
    <source>
        <dbReference type="SAM" id="Phobius"/>
    </source>
</evidence>
<reference evidence="2 3" key="1">
    <citation type="submission" date="2019-03" db="EMBL/GenBank/DDBJ databases">
        <title>Genome Sequencing and Assembly of Various Microbes Isolated from Partially Reclaimed Soil and Acid Mine Drainage (AMD) Site.</title>
        <authorList>
            <person name="Steinbock B."/>
            <person name="Bechtold R."/>
            <person name="Sevigny J.L."/>
            <person name="Thomas D."/>
            <person name="Cuthill L.R."/>
            <person name="Aveiro Johannsen E.J."/>
            <person name="Thomas K."/>
            <person name="Ghosh A."/>
        </authorList>
    </citation>
    <scope>NUCLEOTIDE SEQUENCE [LARGE SCALE GENOMIC DNA]</scope>
    <source>
        <strain evidence="2 3">S-A3</strain>
    </source>
</reference>
<feature type="transmembrane region" description="Helical" evidence="1">
    <location>
        <begin position="102"/>
        <end position="121"/>
    </location>
</feature>
<protein>
    <submittedName>
        <fullName evidence="2">Uncharacterized protein</fullName>
    </submittedName>
</protein>
<keyword evidence="1" id="KW-0812">Transmembrane</keyword>
<dbReference type="EMBL" id="SMZT01000010">
    <property type="protein sequence ID" value="TDL38577.1"/>
    <property type="molecule type" value="Genomic_DNA"/>
</dbReference>
<organism evidence="2 3">
    <name type="scientific">Kocuria rosea</name>
    <name type="common">Deinococcus erythromyxa</name>
    <name type="synonym">Micrococcus rubens</name>
    <dbReference type="NCBI Taxonomy" id="1275"/>
    <lineage>
        <taxon>Bacteria</taxon>
        <taxon>Bacillati</taxon>
        <taxon>Actinomycetota</taxon>
        <taxon>Actinomycetes</taxon>
        <taxon>Micrococcales</taxon>
        <taxon>Micrococcaceae</taxon>
        <taxon>Kocuria</taxon>
    </lineage>
</organism>
<dbReference type="AlphaFoldDB" id="A0A4R5Y4P3"/>
<comment type="caution">
    <text evidence="2">The sequence shown here is derived from an EMBL/GenBank/DDBJ whole genome shotgun (WGS) entry which is preliminary data.</text>
</comment>